<name>D8SBB0_SELML</name>
<reference evidence="9 10" key="1">
    <citation type="journal article" date="2011" name="Science">
        <title>The Selaginella genome identifies genetic changes associated with the evolution of vascular plants.</title>
        <authorList>
            <person name="Banks J.A."/>
            <person name="Nishiyama T."/>
            <person name="Hasebe M."/>
            <person name="Bowman J.L."/>
            <person name="Gribskov M."/>
            <person name="dePamphilis C."/>
            <person name="Albert V.A."/>
            <person name="Aono N."/>
            <person name="Aoyama T."/>
            <person name="Ambrose B.A."/>
            <person name="Ashton N.W."/>
            <person name="Axtell M.J."/>
            <person name="Barker E."/>
            <person name="Barker M.S."/>
            <person name="Bennetzen J.L."/>
            <person name="Bonawitz N.D."/>
            <person name="Chapple C."/>
            <person name="Cheng C."/>
            <person name="Correa L.G."/>
            <person name="Dacre M."/>
            <person name="DeBarry J."/>
            <person name="Dreyer I."/>
            <person name="Elias M."/>
            <person name="Engstrom E.M."/>
            <person name="Estelle M."/>
            <person name="Feng L."/>
            <person name="Finet C."/>
            <person name="Floyd S.K."/>
            <person name="Frommer W.B."/>
            <person name="Fujita T."/>
            <person name="Gramzow L."/>
            <person name="Gutensohn M."/>
            <person name="Harholt J."/>
            <person name="Hattori M."/>
            <person name="Heyl A."/>
            <person name="Hirai T."/>
            <person name="Hiwatashi Y."/>
            <person name="Ishikawa M."/>
            <person name="Iwata M."/>
            <person name="Karol K.G."/>
            <person name="Koehler B."/>
            <person name="Kolukisaoglu U."/>
            <person name="Kubo M."/>
            <person name="Kurata T."/>
            <person name="Lalonde S."/>
            <person name="Li K."/>
            <person name="Li Y."/>
            <person name="Litt A."/>
            <person name="Lyons E."/>
            <person name="Manning G."/>
            <person name="Maruyama T."/>
            <person name="Michael T.P."/>
            <person name="Mikami K."/>
            <person name="Miyazaki S."/>
            <person name="Morinaga S."/>
            <person name="Murata T."/>
            <person name="Mueller-Roeber B."/>
            <person name="Nelson D.R."/>
            <person name="Obara M."/>
            <person name="Oguri Y."/>
            <person name="Olmstead R.G."/>
            <person name="Onodera N."/>
            <person name="Petersen B.L."/>
            <person name="Pils B."/>
            <person name="Prigge M."/>
            <person name="Rensing S.A."/>
            <person name="Riano-Pachon D.M."/>
            <person name="Roberts A.W."/>
            <person name="Sato Y."/>
            <person name="Scheller H.V."/>
            <person name="Schulz B."/>
            <person name="Schulz C."/>
            <person name="Shakirov E.V."/>
            <person name="Shibagaki N."/>
            <person name="Shinohara N."/>
            <person name="Shippen D.E."/>
            <person name="Soerensen I."/>
            <person name="Sotooka R."/>
            <person name="Sugimoto N."/>
            <person name="Sugita M."/>
            <person name="Sumikawa N."/>
            <person name="Tanurdzic M."/>
            <person name="Theissen G."/>
            <person name="Ulvskov P."/>
            <person name="Wakazuki S."/>
            <person name="Weng J.K."/>
            <person name="Willats W.W."/>
            <person name="Wipf D."/>
            <person name="Wolf P.G."/>
            <person name="Yang L."/>
            <person name="Zimmer A.D."/>
            <person name="Zhu Q."/>
            <person name="Mitros T."/>
            <person name="Hellsten U."/>
            <person name="Loque D."/>
            <person name="Otillar R."/>
            <person name="Salamov A."/>
            <person name="Schmutz J."/>
            <person name="Shapiro H."/>
            <person name="Lindquist E."/>
            <person name="Lucas S."/>
            <person name="Rokhsar D."/>
            <person name="Grigoriev I.V."/>
        </authorList>
    </citation>
    <scope>NUCLEOTIDE SEQUENCE [LARGE SCALE GENOMIC DNA]</scope>
</reference>
<dbReference type="HOGENOM" id="CLU_078858_2_0_1"/>
<comment type="similarity">
    <text evidence="2 8">Belongs to the universal ribosomal protein uL16 family.</text>
</comment>
<dbReference type="NCBIfam" id="TIGR01164">
    <property type="entry name" value="rplP_bact"/>
    <property type="match status" value="1"/>
</dbReference>
<evidence type="ECO:0000313" key="9">
    <source>
        <dbReference type="EMBL" id="EFJ18221.1"/>
    </source>
</evidence>
<evidence type="ECO:0000256" key="5">
    <source>
        <dbReference type="ARBA" id="ARBA00023274"/>
    </source>
</evidence>
<comment type="subcellular location">
    <subcellularLocation>
        <location evidence="1">Mitochondrion</location>
    </subcellularLocation>
</comment>
<organism evidence="10">
    <name type="scientific">Selaginella moellendorffii</name>
    <name type="common">Spikemoss</name>
    <dbReference type="NCBI Taxonomy" id="88036"/>
    <lineage>
        <taxon>Eukaryota</taxon>
        <taxon>Viridiplantae</taxon>
        <taxon>Streptophyta</taxon>
        <taxon>Embryophyta</taxon>
        <taxon>Tracheophyta</taxon>
        <taxon>Lycopodiopsida</taxon>
        <taxon>Selaginellales</taxon>
        <taxon>Selaginellaceae</taxon>
        <taxon>Selaginella</taxon>
    </lineage>
</organism>
<evidence type="ECO:0000256" key="8">
    <source>
        <dbReference type="RuleBase" id="RU004413"/>
    </source>
</evidence>
<keyword evidence="4" id="KW-0496">Mitochondrion</keyword>
<dbReference type="Gramene" id="EFJ18221">
    <property type="protein sequence ID" value="EFJ18221"/>
    <property type="gene ID" value="SELMODRAFT_420216"/>
</dbReference>
<dbReference type="CDD" id="cd01433">
    <property type="entry name" value="Ribosomal_L16_L10e"/>
    <property type="match status" value="1"/>
</dbReference>
<dbReference type="InParanoid" id="D8SBB0"/>
<dbReference type="PRINTS" id="PR00060">
    <property type="entry name" value="RIBOSOMALL16"/>
</dbReference>
<keyword evidence="5 8" id="KW-0687">Ribonucleoprotein</keyword>
<proteinExistence type="inferred from homology"/>
<evidence type="ECO:0000256" key="2">
    <source>
        <dbReference type="ARBA" id="ARBA00008931"/>
    </source>
</evidence>
<dbReference type="GO" id="GO:0003735">
    <property type="term" value="F:structural constituent of ribosome"/>
    <property type="evidence" value="ECO:0000318"/>
    <property type="project" value="GO_Central"/>
</dbReference>
<keyword evidence="3 8" id="KW-0689">Ribosomal protein</keyword>
<accession>D8SBB0</accession>
<dbReference type="GO" id="GO:0005762">
    <property type="term" value="C:mitochondrial large ribosomal subunit"/>
    <property type="evidence" value="ECO:0000318"/>
    <property type="project" value="GO_Central"/>
</dbReference>
<dbReference type="PANTHER" id="PTHR12220:SF24">
    <property type="entry name" value="LARGE RIBOSOMAL SUBUNIT PROTEIN UL16M"/>
    <property type="match status" value="1"/>
</dbReference>
<dbReference type="InterPro" id="IPR000114">
    <property type="entry name" value="Ribosomal_uL16_bact-type"/>
</dbReference>
<dbReference type="InterPro" id="IPR047873">
    <property type="entry name" value="Ribosomal_uL16"/>
</dbReference>
<dbReference type="Proteomes" id="UP000001514">
    <property type="component" value="Unassembled WGS sequence"/>
</dbReference>
<dbReference type="InterPro" id="IPR036920">
    <property type="entry name" value="Ribosomal_uL16_sf"/>
</dbReference>
<dbReference type="Gene3D" id="3.90.1170.10">
    <property type="entry name" value="Ribosomal protein L10e/L16"/>
    <property type="match status" value="1"/>
</dbReference>
<evidence type="ECO:0000256" key="7">
    <source>
        <dbReference type="ARBA" id="ARBA00042582"/>
    </source>
</evidence>
<dbReference type="eggNOG" id="KOG3422">
    <property type="taxonomic scope" value="Eukaryota"/>
</dbReference>
<dbReference type="OrthoDB" id="1850746at2759"/>
<dbReference type="InterPro" id="IPR016180">
    <property type="entry name" value="Ribosomal_uL16_dom"/>
</dbReference>
<dbReference type="SUPFAM" id="SSF54686">
    <property type="entry name" value="Ribosomal protein L16p/L10e"/>
    <property type="match status" value="1"/>
</dbReference>
<dbReference type="AlphaFoldDB" id="D8SBB0"/>
<dbReference type="KEGG" id="smo:SELMODRAFT_420216"/>
<dbReference type="EMBL" id="GL377610">
    <property type="protein sequence ID" value="EFJ18221.1"/>
    <property type="molecule type" value="Genomic_DNA"/>
</dbReference>
<evidence type="ECO:0000256" key="4">
    <source>
        <dbReference type="ARBA" id="ARBA00023128"/>
    </source>
</evidence>
<dbReference type="Pfam" id="PF00252">
    <property type="entry name" value="Ribosomal_L16"/>
    <property type="match status" value="1"/>
</dbReference>
<keyword evidence="10" id="KW-1185">Reference proteome</keyword>
<dbReference type="PANTHER" id="PTHR12220">
    <property type="entry name" value="50S/60S RIBOSOMAL PROTEIN L16"/>
    <property type="match status" value="1"/>
</dbReference>
<dbReference type="FunCoup" id="D8SBB0">
    <property type="interactions" value="1006"/>
</dbReference>
<evidence type="ECO:0000313" key="10">
    <source>
        <dbReference type="Proteomes" id="UP000001514"/>
    </source>
</evidence>
<evidence type="ECO:0000256" key="3">
    <source>
        <dbReference type="ARBA" id="ARBA00022980"/>
    </source>
</evidence>
<dbReference type="GO" id="GO:0019843">
    <property type="term" value="F:rRNA binding"/>
    <property type="evidence" value="ECO:0000318"/>
    <property type="project" value="GO_Central"/>
</dbReference>
<evidence type="ECO:0000256" key="1">
    <source>
        <dbReference type="ARBA" id="ARBA00004173"/>
    </source>
</evidence>
<evidence type="ECO:0000256" key="6">
    <source>
        <dbReference type="ARBA" id="ARBA00035302"/>
    </source>
</evidence>
<protein>
    <recommendedName>
        <fullName evidence="6">Large ribosomal subunit protein uL16m</fullName>
    </recommendedName>
    <alternativeName>
        <fullName evidence="7">60S ribosomal protein L16, mitochondrial</fullName>
    </alternativeName>
</protein>
<gene>
    <name evidence="9" type="ORF">SELMODRAFT_420216</name>
</gene>
<dbReference type="GO" id="GO:0032543">
    <property type="term" value="P:mitochondrial translation"/>
    <property type="evidence" value="ECO:0000318"/>
    <property type="project" value="GO_Central"/>
</dbReference>
<dbReference type="OMA" id="RYGIKSC"/>
<sequence>MMNTLFQRLLAVPLTPSRLQLPHCRVAPSTLTGGRCGFRWGTVRCAGAAPYPPKTKFRKMHKGRCEGILGDGSKLAFGTFGIKVLHSGKITYQTIEAARRVISRRIKGSGRMWIRVIANYPVTSKPLATRMGKGKGNVSGYVARCKAGKILFEVDGLAPVAAKEALIQAGHKIGLRTKIVEWS</sequence>
<dbReference type="STRING" id="88036.D8SBB0"/>